<comment type="similarity">
    <text evidence="1">Belongs to the short-chain dehydrogenases/reductases (SDR) family.</text>
</comment>
<evidence type="ECO:0000313" key="5">
    <source>
        <dbReference type="EMBL" id="CDX39443.1"/>
    </source>
</evidence>
<evidence type="ECO:0000313" key="6">
    <source>
        <dbReference type="Proteomes" id="UP000046373"/>
    </source>
</evidence>
<reference evidence="5 6" key="1">
    <citation type="submission" date="2014-08" db="EMBL/GenBank/DDBJ databases">
        <authorList>
            <person name="Moulin Lionel"/>
        </authorList>
    </citation>
    <scope>NUCLEOTIDE SEQUENCE [LARGE SCALE GENOMIC DNA]</scope>
</reference>
<accession>A0A090FCS7</accession>
<proteinExistence type="inferred from homology"/>
<dbReference type="Pfam" id="PF00106">
    <property type="entry name" value="adh_short"/>
    <property type="match status" value="1"/>
</dbReference>
<evidence type="ECO:0000256" key="4">
    <source>
        <dbReference type="SAM" id="SignalP"/>
    </source>
</evidence>
<keyword evidence="2" id="KW-0560">Oxidoreductase</keyword>
<feature type="chain" id="PRO_5001855748" evidence="4">
    <location>
        <begin position="34"/>
        <end position="242"/>
    </location>
</feature>
<dbReference type="InterPro" id="IPR036291">
    <property type="entry name" value="NAD(P)-bd_dom_sf"/>
</dbReference>
<dbReference type="InterPro" id="IPR002347">
    <property type="entry name" value="SDR_fam"/>
</dbReference>
<evidence type="ECO:0000256" key="2">
    <source>
        <dbReference type="ARBA" id="ARBA00023002"/>
    </source>
</evidence>
<dbReference type="EMBL" id="CCNB01000019">
    <property type="protein sequence ID" value="CDX39443.1"/>
    <property type="molecule type" value="Genomic_DNA"/>
</dbReference>
<dbReference type="PANTHER" id="PTHR48107:SF16">
    <property type="entry name" value="NADPH-DEPENDENT ALDEHYDE REDUCTASE 1, CHLOROPLASTIC"/>
    <property type="match status" value="1"/>
</dbReference>
<dbReference type="PRINTS" id="PR00081">
    <property type="entry name" value="GDHRDH"/>
</dbReference>
<dbReference type="Proteomes" id="UP000046373">
    <property type="component" value="Unassembled WGS sequence"/>
</dbReference>
<organism evidence="5 6">
    <name type="scientific">Mesorhizobium plurifarium</name>
    <dbReference type="NCBI Taxonomy" id="69974"/>
    <lineage>
        <taxon>Bacteria</taxon>
        <taxon>Pseudomonadati</taxon>
        <taxon>Pseudomonadota</taxon>
        <taxon>Alphaproteobacteria</taxon>
        <taxon>Hyphomicrobiales</taxon>
        <taxon>Phyllobacteriaceae</taxon>
        <taxon>Mesorhizobium</taxon>
    </lineage>
</organism>
<dbReference type="GO" id="GO:0016614">
    <property type="term" value="F:oxidoreductase activity, acting on CH-OH group of donors"/>
    <property type="evidence" value="ECO:0007669"/>
    <property type="project" value="UniProtKB-ARBA"/>
</dbReference>
<gene>
    <name evidence="5" type="ORF">MPLDJ20_260004</name>
</gene>
<dbReference type="InterPro" id="IPR006311">
    <property type="entry name" value="TAT_signal"/>
</dbReference>
<dbReference type="PROSITE" id="PS51318">
    <property type="entry name" value="TAT"/>
    <property type="match status" value="1"/>
</dbReference>
<feature type="compositionally biased region" description="Low complexity" evidence="3">
    <location>
        <begin position="31"/>
        <end position="42"/>
    </location>
</feature>
<evidence type="ECO:0000256" key="3">
    <source>
        <dbReference type="SAM" id="MobiDB-lite"/>
    </source>
</evidence>
<dbReference type="PANTHER" id="PTHR48107">
    <property type="entry name" value="NADPH-DEPENDENT ALDEHYDE REDUCTASE-LIKE PROTEIN, CHLOROPLASTIC-RELATED"/>
    <property type="match status" value="1"/>
</dbReference>
<dbReference type="AlphaFoldDB" id="A0A090FCS7"/>
<dbReference type="Gene3D" id="3.40.50.720">
    <property type="entry name" value="NAD(P)-binding Rossmann-like Domain"/>
    <property type="match status" value="1"/>
</dbReference>
<name>A0A090FCS7_MESPL</name>
<feature type="region of interest" description="Disordered" evidence="3">
    <location>
        <begin position="31"/>
        <end position="85"/>
    </location>
</feature>
<sequence length="242" mass="25655">MTDKPSTARTSRRSVVGGMAGGVLAAIANPAQAQQSNAAPIAGPAKQDPTTQYPRPPFKPQQQEWPGLAGKMDPRPDHGEESYKGSGRLAGRKALITGGDSGMGRAAAIAFAREGADVAFGYLPAEEADAKEVVQLIEAAGRKAVPLPGDIRDEAFCQKLVEDAVAGLDGLDILVSNAARQQPQKELADITTEAFDWTFKTNVYAMFWITKAALKHMDAGSSIIVTSSVNAYAPDERWSTMP</sequence>
<dbReference type="SUPFAM" id="SSF51735">
    <property type="entry name" value="NAD(P)-binding Rossmann-fold domains"/>
    <property type="match status" value="1"/>
</dbReference>
<feature type="signal peptide" evidence="4">
    <location>
        <begin position="1"/>
        <end position="33"/>
    </location>
</feature>
<protein>
    <submittedName>
        <fullName evidence="5">Short-chain dehydrogenase/reductase SDR</fullName>
    </submittedName>
</protein>
<keyword evidence="4" id="KW-0732">Signal</keyword>
<evidence type="ECO:0000256" key="1">
    <source>
        <dbReference type="ARBA" id="ARBA00006484"/>
    </source>
</evidence>
<feature type="compositionally biased region" description="Basic and acidic residues" evidence="3">
    <location>
        <begin position="72"/>
        <end position="83"/>
    </location>
</feature>